<evidence type="ECO:0000313" key="1">
    <source>
        <dbReference type="EMBL" id="TNV78335.1"/>
    </source>
</evidence>
<proteinExistence type="predicted"/>
<dbReference type="EMBL" id="RRYP01010512">
    <property type="protein sequence ID" value="TNV78335.1"/>
    <property type="molecule type" value="Genomic_DNA"/>
</dbReference>
<dbReference type="Proteomes" id="UP000785679">
    <property type="component" value="Unassembled WGS sequence"/>
</dbReference>
<protein>
    <submittedName>
        <fullName evidence="1">Uncharacterized protein</fullName>
    </submittedName>
</protein>
<sequence>MLYGISRLVRSAKTTLKRQKTLYNGDDSGYFDVEDSDEEEEIYQNSRYVGSFKEISVQIIAETRQSDNNLIPSNSLVQNVSQYDEKYLQKYAGVNQEERNKISIN</sequence>
<gene>
    <name evidence="1" type="ORF">FGO68_gene7685</name>
</gene>
<reference evidence="1" key="1">
    <citation type="submission" date="2019-06" db="EMBL/GenBank/DDBJ databases">
        <authorList>
            <person name="Zheng W."/>
        </authorList>
    </citation>
    <scope>NUCLEOTIDE SEQUENCE</scope>
    <source>
        <strain evidence="1">QDHG01</strain>
    </source>
</reference>
<evidence type="ECO:0000313" key="2">
    <source>
        <dbReference type="Proteomes" id="UP000785679"/>
    </source>
</evidence>
<keyword evidence="2" id="KW-1185">Reference proteome</keyword>
<accession>A0A8J8T1E7</accession>
<comment type="caution">
    <text evidence="1">The sequence shown here is derived from an EMBL/GenBank/DDBJ whole genome shotgun (WGS) entry which is preliminary data.</text>
</comment>
<organism evidence="1 2">
    <name type="scientific">Halteria grandinella</name>
    <dbReference type="NCBI Taxonomy" id="5974"/>
    <lineage>
        <taxon>Eukaryota</taxon>
        <taxon>Sar</taxon>
        <taxon>Alveolata</taxon>
        <taxon>Ciliophora</taxon>
        <taxon>Intramacronucleata</taxon>
        <taxon>Spirotrichea</taxon>
        <taxon>Stichotrichia</taxon>
        <taxon>Sporadotrichida</taxon>
        <taxon>Halteriidae</taxon>
        <taxon>Halteria</taxon>
    </lineage>
</organism>
<dbReference type="AlphaFoldDB" id="A0A8J8T1E7"/>
<name>A0A8J8T1E7_HALGN</name>